<dbReference type="AlphaFoldDB" id="X1FBF9"/>
<dbReference type="EMBL" id="BARU01009841">
    <property type="protein sequence ID" value="GAH42302.1"/>
    <property type="molecule type" value="Genomic_DNA"/>
</dbReference>
<proteinExistence type="predicted"/>
<organism evidence="1">
    <name type="scientific">marine sediment metagenome</name>
    <dbReference type="NCBI Taxonomy" id="412755"/>
    <lineage>
        <taxon>unclassified sequences</taxon>
        <taxon>metagenomes</taxon>
        <taxon>ecological metagenomes</taxon>
    </lineage>
</organism>
<comment type="caution">
    <text evidence="1">The sequence shown here is derived from an EMBL/GenBank/DDBJ whole genome shotgun (WGS) entry which is preliminary data.</text>
</comment>
<evidence type="ECO:0000313" key="1">
    <source>
        <dbReference type="EMBL" id="GAH42302.1"/>
    </source>
</evidence>
<name>X1FBF9_9ZZZZ</name>
<accession>X1FBF9</accession>
<sequence>QNSLRKSAMSGASQYPVTGSFSIDIKPEKKSDYEVTVVATPAPLSLPVVGVFPITGKSDMMKIRVSEKPEGQFLKVAITSYQKL</sequence>
<reference evidence="1" key="1">
    <citation type="journal article" date="2014" name="Front. Microbiol.">
        <title>High frequency of phylogenetically diverse reductive dehalogenase-homologous genes in deep subseafloor sedimentary metagenomes.</title>
        <authorList>
            <person name="Kawai M."/>
            <person name="Futagami T."/>
            <person name="Toyoda A."/>
            <person name="Takaki Y."/>
            <person name="Nishi S."/>
            <person name="Hori S."/>
            <person name="Arai W."/>
            <person name="Tsubouchi T."/>
            <person name="Morono Y."/>
            <person name="Uchiyama I."/>
            <person name="Ito T."/>
            <person name="Fujiyama A."/>
            <person name="Inagaki F."/>
            <person name="Takami H."/>
        </authorList>
    </citation>
    <scope>NUCLEOTIDE SEQUENCE</scope>
    <source>
        <strain evidence="1">Expedition CK06-06</strain>
    </source>
</reference>
<feature type="non-terminal residue" evidence="1">
    <location>
        <position position="1"/>
    </location>
</feature>
<protein>
    <submittedName>
        <fullName evidence="1">Uncharacterized protein</fullName>
    </submittedName>
</protein>
<gene>
    <name evidence="1" type="ORF">S03H2_18922</name>
</gene>